<protein>
    <submittedName>
        <fullName evidence="2">Uncharacterized protein</fullName>
    </submittedName>
</protein>
<evidence type="ECO:0000256" key="1">
    <source>
        <dbReference type="SAM" id="MobiDB-lite"/>
    </source>
</evidence>
<dbReference type="Proteomes" id="UP000245119">
    <property type="component" value="Linkage Group LG5"/>
</dbReference>
<evidence type="ECO:0000313" key="3">
    <source>
        <dbReference type="Proteomes" id="UP000245119"/>
    </source>
</evidence>
<dbReference type="AlphaFoldDB" id="A0A2T7P7R0"/>
<gene>
    <name evidence="2" type="ORF">C0Q70_08713</name>
</gene>
<dbReference type="OrthoDB" id="7881616at2759"/>
<feature type="region of interest" description="Disordered" evidence="1">
    <location>
        <begin position="1"/>
        <end position="26"/>
    </location>
</feature>
<dbReference type="Gene3D" id="1.10.1530.10">
    <property type="match status" value="1"/>
</dbReference>
<evidence type="ECO:0000313" key="2">
    <source>
        <dbReference type="EMBL" id="PVD29462.1"/>
    </source>
</evidence>
<dbReference type="EMBL" id="PZQS01000005">
    <property type="protein sequence ID" value="PVD29462.1"/>
    <property type="molecule type" value="Genomic_DNA"/>
</dbReference>
<comment type="caution">
    <text evidence="2">The sequence shown here is derived from an EMBL/GenBank/DDBJ whole genome shotgun (WGS) entry which is preliminary data.</text>
</comment>
<dbReference type="InterPro" id="IPR036111">
    <property type="entry name" value="Mal/L-sulfo/L-lacto_DH-like_sf"/>
</dbReference>
<keyword evidence="3" id="KW-1185">Reference proteome</keyword>
<accession>A0A2T7P7R0</accession>
<organism evidence="2 3">
    <name type="scientific">Pomacea canaliculata</name>
    <name type="common">Golden apple snail</name>
    <dbReference type="NCBI Taxonomy" id="400727"/>
    <lineage>
        <taxon>Eukaryota</taxon>
        <taxon>Metazoa</taxon>
        <taxon>Spiralia</taxon>
        <taxon>Lophotrochozoa</taxon>
        <taxon>Mollusca</taxon>
        <taxon>Gastropoda</taxon>
        <taxon>Caenogastropoda</taxon>
        <taxon>Architaenioglossa</taxon>
        <taxon>Ampullarioidea</taxon>
        <taxon>Ampullariidae</taxon>
        <taxon>Pomacea</taxon>
    </lineage>
</organism>
<reference evidence="2 3" key="1">
    <citation type="submission" date="2018-04" db="EMBL/GenBank/DDBJ databases">
        <title>The genome of golden apple snail Pomacea canaliculata provides insight into stress tolerance and invasive adaptation.</title>
        <authorList>
            <person name="Liu C."/>
            <person name="Liu B."/>
            <person name="Ren Y."/>
            <person name="Zhang Y."/>
            <person name="Wang H."/>
            <person name="Li S."/>
            <person name="Jiang F."/>
            <person name="Yin L."/>
            <person name="Zhang G."/>
            <person name="Qian W."/>
            <person name="Fan W."/>
        </authorList>
    </citation>
    <scope>NUCLEOTIDE SEQUENCE [LARGE SCALE GENOMIC DNA]</scope>
    <source>
        <strain evidence="2">SZHN2017</strain>
        <tissue evidence="2">Muscle</tissue>
    </source>
</reference>
<sequence>MSAPRDCPTNDHLTGHQMASEQVGGAAAGDQEDGVVIVTCQELQAFCVRCLQKVGAVTEHARAMAELIVAADHRAITAMD</sequence>
<proteinExistence type="predicted"/>
<dbReference type="SUPFAM" id="SSF89733">
    <property type="entry name" value="L-sulfolactate dehydrogenase-like"/>
    <property type="match status" value="1"/>
</dbReference>
<dbReference type="GO" id="GO:0016491">
    <property type="term" value="F:oxidoreductase activity"/>
    <property type="evidence" value="ECO:0007669"/>
    <property type="project" value="InterPro"/>
</dbReference>
<dbReference type="InterPro" id="IPR043144">
    <property type="entry name" value="Mal/L-sulf/L-lact_DH-like_ah"/>
</dbReference>
<name>A0A2T7P7R0_POMCA</name>